<dbReference type="NCBIfam" id="TIGR01557">
    <property type="entry name" value="myb_SHAQKYF"/>
    <property type="match status" value="1"/>
</dbReference>
<keyword evidence="7" id="KW-1185">Reference proteome</keyword>
<dbReference type="GO" id="GO:0003700">
    <property type="term" value="F:DNA-binding transcription factor activity"/>
    <property type="evidence" value="ECO:0007669"/>
    <property type="project" value="InterPro"/>
</dbReference>
<sequence length="251" mass="27550">MFSSGLIQHQEASIPQEEIRSPSLVLTADPKPRLRWTADLHERFVDAVAQLGGPEKATPKTIMRTMGVKGLTLFHLKSHLQKFRLGKQSGKEIGEQSKDGETPDLVSRYHYLDCVQKGTFTSCTDFGLGMNISYLSFGSSKQQQQLFISKVQKHVQVRLEAHHKYISSLLERAIKIATEQIASTTGVHMSGSELADIVAKTSAITPSESFSPSAVPQLPVGATRVHGTEEKFSHSLASEAELCYTRSLAGI</sequence>
<dbReference type="OrthoDB" id="551907at2759"/>
<dbReference type="InterPro" id="IPR009057">
    <property type="entry name" value="Homeodomain-like_sf"/>
</dbReference>
<dbReference type="InterPro" id="IPR046955">
    <property type="entry name" value="PHR1-like"/>
</dbReference>
<keyword evidence="2" id="KW-0238">DNA-binding</keyword>
<evidence type="ECO:0000256" key="4">
    <source>
        <dbReference type="ARBA" id="ARBA00023242"/>
    </source>
</evidence>
<dbReference type="Gene3D" id="1.10.10.60">
    <property type="entry name" value="Homeodomain-like"/>
    <property type="match status" value="1"/>
</dbReference>
<evidence type="ECO:0000256" key="2">
    <source>
        <dbReference type="ARBA" id="ARBA00023125"/>
    </source>
</evidence>
<evidence type="ECO:0000313" key="6">
    <source>
        <dbReference type="EMBL" id="MQL78341.1"/>
    </source>
</evidence>
<dbReference type="InterPro" id="IPR017930">
    <property type="entry name" value="Myb_dom"/>
</dbReference>
<evidence type="ECO:0000256" key="3">
    <source>
        <dbReference type="ARBA" id="ARBA00023163"/>
    </source>
</evidence>
<dbReference type="PANTHER" id="PTHR31499:SF49">
    <property type="entry name" value="PROTEIN PHOSPHATE STARVATION RESPONSE 1-LIKE ISOFORM X1"/>
    <property type="match status" value="1"/>
</dbReference>
<comment type="caution">
    <text evidence="6">The sequence shown here is derived from an EMBL/GenBank/DDBJ whole genome shotgun (WGS) entry which is preliminary data.</text>
</comment>
<protein>
    <recommendedName>
        <fullName evidence="5">HTH myb-type domain-containing protein</fullName>
    </recommendedName>
</protein>
<keyword evidence="3" id="KW-0804">Transcription</keyword>
<proteinExistence type="predicted"/>
<dbReference type="AlphaFoldDB" id="A0A843U496"/>
<dbReference type="Pfam" id="PF00249">
    <property type="entry name" value="Myb_DNA-binding"/>
    <property type="match status" value="1"/>
</dbReference>
<gene>
    <name evidence="6" type="ORF">Taro_010758</name>
</gene>
<dbReference type="InterPro" id="IPR001005">
    <property type="entry name" value="SANT/Myb"/>
</dbReference>
<dbReference type="SUPFAM" id="SSF46689">
    <property type="entry name" value="Homeodomain-like"/>
    <property type="match status" value="1"/>
</dbReference>
<evidence type="ECO:0000256" key="1">
    <source>
        <dbReference type="ARBA" id="ARBA00023015"/>
    </source>
</evidence>
<evidence type="ECO:0000313" key="7">
    <source>
        <dbReference type="Proteomes" id="UP000652761"/>
    </source>
</evidence>
<dbReference type="FunFam" id="1.10.10.60:FF:000002">
    <property type="entry name" value="Myb family transcription factor"/>
    <property type="match status" value="1"/>
</dbReference>
<dbReference type="PROSITE" id="PS51294">
    <property type="entry name" value="HTH_MYB"/>
    <property type="match status" value="1"/>
</dbReference>
<dbReference type="EMBL" id="NMUH01000394">
    <property type="protein sequence ID" value="MQL78341.1"/>
    <property type="molecule type" value="Genomic_DNA"/>
</dbReference>
<accession>A0A843U496</accession>
<feature type="domain" description="HTH myb-type" evidence="5">
    <location>
        <begin position="28"/>
        <end position="88"/>
    </location>
</feature>
<evidence type="ECO:0000259" key="5">
    <source>
        <dbReference type="PROSITE" id="PS51294"/>
    </source>
</evidence>
<dbReference type="InterPro" id="IPR006447">
    <property type="entry name" value="Myb_dom_plants"/>
</dbReference>
<keyword evidence="1" id="KW-0805">Transcription regulation</keyword>
<dbReference type="PANTHER" id="PTHR31499">
    <property type="entry name" value="MYB FAMILY TRANSCRIPTION FACTOR PHL11"/>
    <property type="match status" value="1"/>
</dbReference>
<dbReference type="GO" id="GO:0003677">
    <property type="term" value="F:DNA binding"/>
    <property type="evidence" value="ECO:0007669"/>
    <property type="project" value="UniProtKB-KW"/>
</dbReference>
<dbReference type="Proteomes" id="UP000652761">
    <property type="component" value="Unassembled WGS sequence"/>
</dbReference>
<reference evidence="6" key="1">
    <citation type="submission" date="2017-07" db="EMBL/GenBank/DDBJ databases">
        <title>Taro Niue Genome Assembly and Annotation.</title>
        <authorList>
            <person name="Atibalentja N."/>
            <person name="Keating K."/>
            <person name="Fields C.J."/>
        </authorList>
    </citation>
    <scope>NUCLEOTIDE SEQUENCE</scope>
    <source>
        <strain evidence="6">Niue_2</strain>
        <tissue evidence="6">Leaf</tissue>
    </source>
</reference>
<keyword evidence="4" id="KW-0539">Nucleus</keyword>
<organism evidence="6 7">
    <name type="scientific">Colocasia esculenta</name>
    <name type="common">Wild taro</name>
    <name type="synonym">Arum esculentum</name>
    <dbReference type="NCBI Taxonomy" id="4460"/>
    <lineage>
        <taxon>Eukaryota</taxon>
        <taxon>Viridiplantae</taxon>
        <taxon>Streptophyta</taxon>
        <taxon>Embryophyta</taxon>
        <taxon>Tracheophyta</taxon>
        <taxon>Spermatophyta</taxon>
        <taxon>Magnoliopsida</taxon>
        <taxon>Liliopsida</taxon>
        <taxon>Araceae</taxon>
        <taxon>Aroideae</taxon>
        <taxon>Colocasieae</taxon>
        <taxon>Colocasia</taxon>
    </lineage>
</organism>
<name>A0A843U496_COLES</name>